<dbReference type="Pfam" id="PF14555">
    <property type="entry name" value="UBA_4"/>
    <property type="match status" value="1"/>
</dbReference>
<dbReference type="Pfam" id="PF00789">
    <property type="entry name" value="UBX"/>
    <property type="match status" value="1"/>
</dbReference>
<evidence type="ECO:0000313" key="5">
    <source>
        <dbReference type="Proteomes" id="UP000829354"/>
    </source>
</evidence>
<feature type="compositionally biased region" description="Low complexity" evidence="2">
    <location>
        <begin position="350"/>
        <end position="382"/>
    </location>
</feature>
<feature type="coiled-coil region" evidence="1">
    <location>
        <begin position="60"/>
        <end position="87"/>
    </location>
</feature>
<feature type="region of interest" description="Disordered" evidence="2">
    <location>
        <begin position="149"/>
        <end position="235"/>
    </location>
</feature>
<dbReference type="Gene3D" id="3.40.30.10">
    <property type="entry name" value="Glutaredoxin"/>
    <property type="match status" value="1"/>
</dbReference>
<feature type="region of interest" description="Disordered" evidence="2">
    <location>
        <begin position="610"/>
        <end position="747"/>
    </location>
</feature>
<dbReference type="SUPFAM" id="SSF54236">
    <property type="entry name" value="Ubiquitin-like"/>
    <property type="match status" value="1"/>
</dbReference>
<evidence type="ECO:0000256" key="1">
    <source>
        <dbReference type="SAM" id="Coils"/>
    </source>
</evidence>
<dbReference type="InterPro" id="IPR029071">
    <property type="entry name" value="Ubiquitin-like_domsf"/>
</dbReference>
<evidence type="ECO:0000313" key="4">
    <source>
        <dbReference type="EMBL" id="UMM20861.1"/>
    </source>
</evidence>
<dbReference type="AlphaFoldDB" id="A0AAE9EK73"/>
<keyword evidence="1" id="KW-0175">Coiled coil</keyword>
<feature type="compositionally biased region" description="Basic and acidic residues" evidence="2">
    <location>
        <begin position="632"/>
        <end position="655"/>
    </location>
</feature>
<name>A0AAE9EK73_CAEBR</name>
<gene>
    <name evidence="4" type="ORF">L5515_015969</name>
</gene>
<feature type="region of interest" description="Disordered" evidence="2">
    <location>
        <begin position="340"/>
        <end position="401"/>
    </location>
</feature>
<feature type="compositionally biased region" description="Low complexity" evidence="2">
    <location>
        <begin position="210"/>
        <end position="219"/>
    </location>
</feature>
<dbReference type="SMART" id="SM00594">
    <property type="entry name" value="UAS"/>
    <property type="match status" value="1"/>
</dbReference>
<dbReference type="Gene3D" id="1.10.8.10">
    <property type="entry name" value="DNA helicase RuvA subunit, C-terminal domain"/>
    <property type="match status" value="1"/>
</dbReference>
<dbReference type="Pfam" id="PF21021">
    <property type="entry name" value="FAF1"/>
    <property type="match status" value="1"/>
</dbReference>
<dbReference type="EMBL" id="CP092621">
    <property type="protein sequence ID" value="UMM20861.1"/>
    <property type="molecule type" value="Genomic_DNA"/>
</dbReference>
<dbReference type="Proteomes" id="UP000829354">
    <property type="component" value="Chromosome II"/>
</dbReference>
<organism evidence="4 5">
    <name type="scientific">Caenorhabditis briggsae</name>
    <dbReference type="NCBI Taxonomy" id="6238"/>
    <lineage>
        <taxon>Eukaryota</taxon>
        <taxon>Metazoa</taxon>
        <taxon>Ecdysozoa</taxon>
        <taxon>Nematoda</taxon>
        <taxon>Chromadorea</taxon>
        <taxon>Rhabditida</taxon>
        <taxon>Rhabditina</taxon>
        <taxon>Rhabditomorpha</taxon>
        <taxon>Rhabditoidea</taxon>
        <taxon>Rhabditidae</taxon>
        <taxon>Peloderinae</taxon>
        <taxon>Caenorhabditis</taxon>
    </lineage>
</organism>
<proteinExistence type="predicted"/>
<dbReference type="InterPro" id="IPR001012">
    <property type="entry name" value="UBX_dom"/>
</dbReference>
<feature type="region of interest" description="Disordered" evidence="2">
    <location>
        <begin position="949"/>
        <end position="968"/>
    </location>
</feature>
<sequence length="1107" mass="125583">MTNMQHYMDDIQDLLDGLNEEMSKRLRKISKWEDQIVEKSPNLKRLENLVFDSSRPMTERSDAAHKLADLKNEIRLLSEKKTELAEKNHQTVHKIYEKLNELAYHCKCEVEIDNPGCTEQREREFFKSLDKNNYNGSGVLTPQSFIDSLPISGRNRKRESSIMTDDGQSTRSVTPFSGSRAVPNKKGPGRPRTDKRSKFKMAHFEMIPESSTVSSTRSSAEPELRTGEKRPKAMSKYMRKKQERLRQEEEQRARSVLFEVKKELDSGDYEKFAMNPHGEGTSSMAAEASTSCVDLCEEDEKDLLDCLNFSGLPSPPRGMMEDMDVSESALYSMEMYPPNHNASPEFRHPAASGSASASRSQSFTTQRSNNGSAAASAASSVSEPSIVGKRGGGGGSSTQRNTLFGSIADTSFSGRPRKLTDRVTEMINASREKSQIKKNSRDQEEWCICNGANMDSEMMVGCENRACEIQWFHFGCVGLLSPPEDEWSQFVKKHRRNFSLFTLISISFLPKFPDYHSLSHNYTKMDHLDLEDDQREKLRQFTDITQLHDYDVAVGTLASLNWNLEQAIEAHLMQEDINDDDEDPEILETIPPRIPAASAPALQEEVIEVEPNSMPAARGRRRGRPANNGAASDERESVDNQVKRLRIDDRVETRQTKKGQPIARRGRQPAEATPSSSSSSASSSAGPATRRSTRANPTPSEPSQPEPARQNGVLAASRQQQPPVAQAPMQDSDDDDDDEMIYEDDHNEPVRIDVARQAAVQNGRVPMIPDGYTSVPDALRNFVTVFSDRFCSTVASQAYMPPFFTDTLPNALKDAFENPNSELRRPLVFYINHDRSIAANIFASQVLCSEAVSSLIRHQYVLFPWDISSDSNLMHFMEFLQASNMADVRNMVQRLAMHKVENFPMMMVVVRERNTYRLVDYCKGTDTADQVLEKLLAGVEQYSSIRMNEAAERREREEREAIRNQQEAEYKASLAADKARMEAKQKEIEEQRLEEERKLKEEEDEALRRQLVASQLPDEPPASAPVAEIINVKFRLPEGGQDMRRFRRVESIQTLIDYLSSKGFSPDKYKYFNSDFPKKEITRHFDLSTNFTDSKWPAREQIFVEEI</sequence>
<dbReference type="Gene3D" id="3.10.20.90">
    <property type="entry name" value="Phosphatidylinositol 3-kinase Catalytic Subunit, Chain A, domain 1"/>
    <property type="match status" value="1"/>
</dbReference>
<dbReference type="InterPro" id="IPR006577">
    <property type="entry name" value="UAS"/>
</dbReference>
<feature type="domain" description="UBX" evidence="3">
    <location>
        <begin position="1025"/>
        <end position="1104"/>
    </location>
</feature>
<feature type="compositionally biased region" description="Acidic residues" evidence="2">
    <location>
        <begin position="731"/>
        <end position="742"/>
    </location>
</feature>
<dbReference type="PANTHER" id="PTHR23322">
    <property type="entry name" value="FAS-ASSOCIATED PROTEIN"/>
    <property type="match status" value="1"/>
</dbReference>
<dbReference type="CDD" id="cd15505">
    <property type="entry name" value="PHD_ING"/>
    <property type="match status" value="1"/>
</dbReference>
<protein>
    <recommendedName>
        <fullName evidence="3">UBX domain-containing protein</fullName>
    </recommendedName>
</protein>
<feature type="compositionally biased region" description="Polar residues" evidence="2">
    <location>
        <begin position="161"/>
        <end position="177"/>
    </location>
</feature>
<reference evidence="4 5" key="1">
    <citation type="submission" date="2022-04" db="EMBL/GenBank/DDBJ databases">
        <title>Chromosome-level reference genomes for two strains of Caenorhabditis briggsae: an improved platform for comparative genomics.</title>
        <authorList>
            <person name="Stevens L."/>
            <person name="Andersen E."/>
        </authorList>
    </citation>
    <scope>NUCLEOTIDE SEQUENCE [LARGE SCALE GENOMIC DNA]</scope>
    <source>
        <strain evidence="4">VX34</strain>
        <tissue evidence="4">Whole-organism</tissue>
    </source>
</reference>
<dbReference type="InterPro" id="IPR013083">
    <property type="entry name" value="Znf_RING/FYVE/PHD"/>
</dbReference>
<dbReference type="Gene3D" id="3.30.40.10">
    <property type="entry name" value="Zinc/RING finger domain, C3HC4 (zinc finger)"/>
    <property type="match status" value="1"/>
</dbReference>
<feature type="compositionally biased region" description="Low complexity" evidence="2">
    <location>
        <begin position="669"/>
        <end position="690"/>
    </location>
</feature>
<feature type="compositionally biased region" description="Low complexity" evidence="2">
    <location>
        <begin position="715"/>
        <end position="730"/>
    </location>
</feature>
<accession>A0AAE9EK73</accession>
<dbReference type="PANTHER" id="PTHR23322:SF97">
    <property type="entry name" value="UBX DOMAIN-CONTAINING PROTEIN 3"/>
    <property type="match status" value="1"/>
</dbReference>
<dbReference type="InterPro" id="IPR011011">
    <property type="entry name" value="Znf_FYVE_PHD"/>
</dbReference>
<feature type="compositionally biased region" description="Basic and acidic residues" evidence="2">
    <location>
        <begin position="220"/>
        <end position="231"/>
    </location>
</feature>
<dbReference type="InterPro" id="IPR049483">
    <property type="entry name" value="FAF1_2-like_UAS"/>
</dbReference>
<dbReference type="PROSITE" id="PS50033">
    <property type="entry name" value="UBX"/>
    <property type="match status" value="1"/>
</dbReference>
<keyword evidence="5" id="KW-1185">Reference proteome</keyword>
<dbReference type="InterPro" id="IPR050730">
    <property type="entry name" value="UBX_domain-protein"/>
</dbReference>
<evidence type="ECO:0000256" key="2">
    <source>
        <dbReference type="SAM" id="MobiDB-lite"/>
    </source>
</evidence>
<evidence type="ECO:0000259" key="3">
    <source>
        <dbReference type="PROSITE" id="PS50033"/>
    </source>
</evidence>
<dbReference type="SUPFAM" id="SSF57903">
    <property type="entry name" value="FYVE/PHD zinc finger"/>
    <property type="match status" value="1"/>
</dbReference>